<dbReference type="SUPFAM" id="SSF53098">
    <property type="entry name" value="Ribonuclease H-like"/>
    <property type="match status" value="1"/>
</dbReference>
<dbReference type="Proteomes" id="UP000005240">
    <property type="component" value="Unassembled WGS sequence"/>
</dbReference>
<dbReference type="InterPro" id="IPR052717">
    <property type="entry name" value="Vacuolar_transposase_reg"/>
</dbReference>
<evidence type="ECO:0000313" key="4">
    <source>
        <dbReference type="Proteomes" id="UP000005240"/>
    </source>
</evidence>
<reference evidence="2" key="2">
    <citation type="submission" date="2016-05" db="EMBL/GenBank/DDBJ databases">
        <title>Comparative analysis highlights variable genome content of wheat rusts and divergence of the mating loci.</title>
        <authorList>
            <person name="Cuomo C.A."/>
            <person name="Bakkeren G."/>
            <person name="Szabo L."/>
            <person name="Khalil H."/>
            <person name="Joly D."/>
            <person name="Goldberg J."/>
            <person name="Young S."/>
            <person name="Zeng Q."/>
            <person name="Fellers J."/>
        </authorList>
    </citation>
    <scope>NUCLEOTIDE SEQUENCE [LARGE SCALE GENOMIC DNA]</scope>
    <source>
        <strain evidence="2">1-1 BBBD Race 1</strain>
    </source>
</reference>
<feature type="region of interest" description="Disordered" evidence="1">
    <location>
        <begin position="320"/>
        <end position="356"/>
    </location>
</feature>
<dbReference type="EnsemblFungi" id="PTTG_29546-t43_1">
    <property type="protein sequence ID" value="PTTG_29546-t43_1-p1"/>
    <property type="gene ID" value="PTTG_29546"/>
</dbReference>
<dbReference type="PANTHER" id="PTHR46169">
    <property type="entry name" value="DNA REPLICATION-RELATED ELEMENT FACTOR, ISOFORM A"/>
    <property type="match status" value="1"/>
</dbReference>
<reference evidence="2" key="1">
    <citation type="submission" date="2009-11" db="EMBL/GenBank/DDBJ databases">
        <authorList>
            <consortium name="The Broad Institute Genome Sequencing Platform"/>
            <person name="Ward D."/>
            <person name="Feldgarden M."/>
            <person name="Earl A."/>
            <person name="Young S.K."/>
            <person name="Zeng Q."/>
            <person name="Koehrsen M."/>
            <person name="Alvarado L."/>
            <person name="Berlin A."/>
            <person name="Bochicchio J."/>
            <person name="Borenstein D."/>
            <person name="Chapman S.B."/>
            <person name="Chen Z."/>
            <person name="Engels R."/>
            <person name="Freedman E."/>
            <person name="Gellesch M."/>
            <person name="Goldberg J."/>
            <person name="Griggs A."/>
            <person name="Gujja S."/>
            <person name="Heilman E."/>
            <person name="Heiman D."/>
            <person name="Hepburn T."/>
            <person name="Howarth C."/>
            <person name="Jen D."/>
            <person name="Larson L."/>
            <person name="Lewis B."/>
            <person name="Mehta T."/>
            <person name="Park D."/>
            <person name="Pearson M."/>
            <person name="Roberts A."/>
            <person name="Saif S."/>
            <person name="Shea T."/>
            <person name="Shenoy N."/>
            <person name="Sisk P."/>
            <person name="Stolte C."/>
            <person name="Sykes S."/>
            <person name="Thomson T."/>
            <person name="Walk T."/>
            <person name="White J."/>
            <person name="Yandava C."/>
            <person name="Izard J."/>
            <person name="Baranova O.V."/>
            <person name="Blanton J.M."/>
            <person name="Tanner A.C."/>
            <person name="Dewhirst F.E."/>
            <person name="Haas B."/>
            <person name="Nusbaum C."/>
            <person name="Birren B."/>
        </authorList>
    </citation>
    <scope>NUCLEOTIDE SEQUENCE [LARGE SCALE GENOMIC DNA]</scope>
    <source>
        <strain evidence="2">1-1 BBBD Race 1</strain>
    </source>
</reference>
<reference evidence="3 4" key="3">
    <citation type="journal article" date="2017" name="G3 (Bethesda)">
        <title>Comparative analysis highlights variable genome content of wheat rusts and divergence of the mating loci.</title>
        <authorList>
            <person name="Cuomo C.A."/>
            <person name="Bakkeren G."/>
            <person name="Khalil H.B."/>
            <person name="Panwar V."/>
            <person name="Joly D."/>
            <person name="Linning R."/>
            <person name="Sakthikumar S."/>
            <person name="Song X."/>
            <person name="Adiconis X."/>
            <person name="Fan L."/>
            <person name="Goldberg J.M."/>
            <person name="Levin J.Z."/>
            <person name="Young S."/>
            <person name="Zeng Q."/>
            <person name="Anikster Y."/>
            <person name="Bruce M."/>
            <person name="Wang M."/>
            <person name="Yin C."/>
            <person name="McCallum B."/>
            <person name="Szabo L.J."/>
            <person name="Hulbert S."/>
            <person name="Chen X."/>
            <person name="Fellers J.P."/>
        </authorList>
    </citation>
    <scope>NUCLEOTIDE SEQUENCE</scope>
    <source>
        <strain evidence="4">Isolate 1-1 / race 1 (BBBD)</strain>
        <strain evidence="3">isolate 1-1 / race 1 (BBBD)</strain>
    </source>
</reference>
<organism evidence="2">
    <name type="scientific">Puccinia triticina (isolate 1-1 / race 1 (BBBD))</name>
    <name type="common">Brown leaf rust fungus</name>
    <dbReference type="NCBI Taxonomy" id="630390"/>
    <lineage>
        <taxon>Eukaryota</taxon>
        <taxon>Fungi</taxon>
        <taxon>Dikarya</taxon>
        <taxon>Basidiomycota</taxon>
        <taxon>Pucciniomycotina</taxon>
        <taxon>Pucciniomycetes</taxon>
        <taxon>Pucciniales</taxon>
        <taxon>Pucciniaceae</taxon>
        <taxon>Puccinia</taxon>
    </lineage>
</organism>
<keyword evidence="4" id="KW-1185">Reference proteome</keyword>
<feature type="compositionally biased region" description="Acidic residues" evidence="1">
    <location>
        <begin position="343"/>
        <end position="356"/>
    </location>
</feature>
<evidence type="ECO:0000313" key="2">
    <source>
        <dbReference type="EMBL" id="OAV87156.1"/>
    </source>
</evidence>
<dbReference type="GO" id="GO:0006357">
    <property type="term" value="P:regulation of transcription by RNA polymerase II"/>
    <property type="evidence" value="ECO:0007669"/>
    <property type="project" value="TreeGrafter"/>
</dbReference>
<evidence type="ECO:0000313" key="3">
    <source>
        <dbReference type="EnsemblFungi" id="PTTG_29546-t43_1-p1"/>
    </source>
</evidence>
<protein>
    <recommendedName>
        <fullName evidence="5">DUF659 domain-containing protein</fullName>
    </recommendedName>
</protein>
<dbReference type="GO" id="GO:0005634">
    <property type="term" value="C:nucleus"/>
    <property type="evidence" value="ECO:0007669"/>
    <property type="project" value="TreeGrafter"/>
</dbReference>
<dbReference type="VEuPathDB" id="FungiDB:PTTG_29546"/>
<evidence type="ECO:0000256" key="1">
    <source>
        <dbReference type="SAM" id="MobiDB-lite"/>
    </source>
</evidence>
<reference evidence="3" key="4">
    <citation type="submission" date="2025-05" db="UniProtKB">
        <authorList>
            <consortium name="EnsemblFungi"/>
        </authorList>
    </citation>
    <scope>IDENTIFICATION</scope>
    <source>
        <strain evidence="3">isolate 1-1 / race 1 (BBBD)</strain>
    </source>
</reference>
<dbReference type="InterPro" id="IPR012337">
    <property type="entry name" value="RNaseH-like_sf"/>
</dbReference>
<name>A0A180G389_PUCT1</name>
<evidence type="ECO:0008006" key="5">
    <source>
        <dbReference type="Google" id="ProtNLM"/>
    </source>
</evidence>
<gene>
    <name evidence="2" type="ORF">PTTG_29546</name>
</gene>
<proteinExistence type="predicted"/>
<accession>A0A180G389</accession>
<dbReference type="OrthoDB" id="1607513at2759"/>
<feature type="compositionally biased region" description="Basic and acidic residues" evidence="1">
    <location>
        <begin position="330"/>
        <end position="339"/>
    </location>
</feature>
<feature type="region of interest" description="Disordered" evidence="1">
    <location>
        <begin position="1"/>
        <end position="42"/>
    </location>
</feature>
<feature type="compositionally biased region" description="Polar residues" evidence="1">
    <location>
        <begin position="1"/>
        <end position="35"/>
    </location>
</feature>
<dbReference type="AlphaFoldDB" id="A0A180G389"/>
<dbReference type="PANTHER" id="PTHR46169:SF15">
    <property type="entry name" value="INNER CENTROMERE PROTEIN A-LIKE ISOFORM X1-RELATED"/>
    <property type="match status" value="1"/>
</dbReference>
<dbReference type="EMBL" id="ADAS02000557">
    <property type="protein sequence ID" value="OAV87156.1"/>
    <property type="molecule type" value="Genomic_DNA"/>
</dbReference>
<sequence>MQPTCSQQRLQKSGTSLNSSSQNPLKNLDDNNPATSGGLCPTMDKEELNQARKFAQNNVSVCYKSYGIPELSKQKDKSGRQMIAYPCIVCGTKISWPTSDSSCSNLIKHASNCIRKQSETQKNHTLGGLGITGTGSIDPKEVPQLCPIWCAEAAWPFLALVDASHKKLLHPTVLKNLPTKKAVLKDIHLLYSAIQDSYQFTLQEHKGALYLGVDAWQSPNGFDILGIVIYQLKEETDKSELEAMPLDFIQLSQRHTGKYLAQTIRLVVEKFGIQNQICGIVSDNASNNEAMVKELKRMKWPRLKGDSKWIRLACGKVAAKPSDEDSSDVDSIHNAKNDNSESLSEEDIENGSDEDEEDLYTTKLCKQTKKLRFSPNSQAEFVKICQEKGCDTPHSIEIDVRTRLNSTNAQLKSIIRCEAAILEWQRLKRYCVDRKFYVDESKFCLAHHLVKVLNLFHEITLQVSVSGLARLANIVVFINQITEHLSITIKNNKEFPPALRNACQIGLKITNNFFWRGSVLHPLFWDKYFKLANWEPDWISKAIRLAQDMWVSHYKPQTLPTPSATMDPASKPGTGMLSYLSEAAAA</sequence>